<evidence type="ECO:0000313" key="4">
    <source>
        <dbReference type="Proteomes" id="UP001212042"/>
    </source>
</evidence>
<dbReference type="PANTHER" id="PTHR38834">
    <property type="entry name" value="PERIPLASMIC SUBSTRATE BINDING PROTEIN FAMILY 3"/>
    <property type="match status" value="1"/>
</dbReference>
<feature type="signal peptide" evidence="1">
    <location>
        <begin position="1"/>
        <end position="20"/>
    </location>
</feature>
<comment type="caution">
    <text evidence="3">The sequence shown here is derived from an EMBL/GenBank/DDBJ whole genome shotgun (WGS) entry which is preliminary data.</text>
</comment>
<sequence>MAAWLVRLLAAWLLCSSAAATELRLYTEENPPINFSHDGQLDGLAIAAVRELLRRTGDSGTIHMLPWARGYLHAQGRANVGLFVTVRTPEREALFQWVGPLLSTTTSFYARSGSGLHIDSLDDARQVAAIGVPRDWYSQQFLEGEGFSNLYLASKPHGMLDMVLHGRIPLMAYEDQLLPSLTAKLGASMADLERHYSFMQSSSYIVFSLQTDPLLVQHWQAALDDMRNDGSLARLQQQWLPDVVLPAPAKD</sequence>
<dbReference type="RefSeq" id="WP_271348323.1">
    <property type="nucleotide sequence ID" value="NZ_JAQJZJ010000005.1"/>
</dbReference>
<dbReference type="Gene3D" id="3.40.190.10">
    <property type="entry name" value="Periplasmic binding protein-like II"/>
    <property type="match status" value="2"/>
</dbReference>
<name>A0ABT4XGW8_9PSED</name>
<accession>A0ABT4XGW8</accession>
<organism evidence="3 4">
    <name type="scientific">Pseudomonas aestuarii</name>
    <dbReference type="NCBI Taxonomy" id="3018340"/>
    <lineage>
        <taxon>Bacteria</taxon>
        <taxon>Pseudomonadati</taxon>
        <taxon>Pseudomonadota</taxon>
        <taxon>Gammaproteobacteria</taxon>
        <taxon>Pseudomonadales</taxon>
        <taxon>Pseudomonadaceae</taxon>
        <taxon>Pseudomonas</taxon>
    </lineage>
</organism>
<protein>
    <submittedName>
        <fullName evidence="3">ABC transporter substrate-binding protein</fullName>
    </submittedName>
</protein>
<gene>
    <name evidence="3" type="ORF">PH586_13760</name>
</gene>
<reference evidence="3 4" key="1">
    <citation type="submission" date="2023-01" db="EMBL/GenBank/DDBJ databases">
        <title>Pseudomonas SA3-5T sp. nov., isolated from tidal flat sediment.</title>
        <authorList>
            <person name="Kim H.S."/>
            <person name="Kim J.-S."/>
            <person name="Suh M.K."/>
            <person name="Eom M.K."/>
            <person name="Lee J.-S."/>
        </authorList>
    </citation>
    <scope>NUCLEOTIDE SEQUENCE [LARGE SCALE GENOMIC DNA]</scope>
    <source>
        <strain evidence="3 4">SA3-5</strain>
    </source>
</reference>
<evidence type="ECO:0000259" key="2">
    <source>
        <dbReference type="Pfam" id="PF00497"/>
    </source>
</evidence>
<dbReference type="Proteomes" id="UP001212042">
    <property type="component" value="Unassembled WGS sequence"/>
</dbReference>
<dbReference type="SUPFAM" id="SSF53850">
    <property type="entry name" value="Periplasmic binding protein-like II"/>
    <property type="match status" value="1"/>
</dbReference>
<dbReference type="Pfam" id="PF00497">
    <property type="entry name" value="SBP_bac_3"/>
    <property type="match status" value="1"/>
</dbReference>
<feature type="domain" description="Solute-binding protein family 3/N-terminal" evidence="2">
    <location>
        <begin position="27"/>
        <end position="241"/>
    </location>
</feature>
<proteinExistence type="predicted"/>
<dbReference type="EMBL" id="JAQJZJ010000005">
    <property type="protein sequence ID" value="MDA7087453.1"/>
    <property type="molecule type" value="Genomic_DNA"/>
</dbReference>
<keyword evidence="1" id="KW-0732">Signal</keyword>
<evidence type="ECO:0000313" key="3">
    <source>
        <dbReference type="EMBL" id="MDA7087453.1"/>
    </source>
</evidence>
<dbReference type="InterPro" id="IPR001638">
    <property type="entry name" value="Solute-binding_3/MltF_N"/>
</dbReference>
<dbReference type="PANTHER" id="PTHR38834:SF3">
    <property type="entry name" value="SOLUTE-BINDING PROTEIN FAMILY 3_N-TERMINAL DOMAIN-CONTAINING PROTEIN"/>
    <property type="match status" value="1"/>
</dbReference>
<evidence type="ECO:0000256" key="1">
    <source>
        <dbReference type="SAM" id="SignalP"/>
    </source>
</evidence>
<feature type="chain" id="PRO_5046192933" evidence="1">
    <location>
        <begin position="21"/>
        <end position="251"/>
    </location>
</feature>
<keyword evidence="4" id="KW-1185">Reference proteome</keyword>